<protein>
    <submittedName>
        <fullName evidence="2">F-box domain protein</fullName>
    </submittedName>
</protein>
<proteinExistence type="predicted"/>
<comment type="caution">
    <text evidence="2">The sequence shown here is derived from an EMBL/GenBank/DDBJ whole genome shotgun (WGS) entry which is preliminary data.</text>
</comment>
<dbReference type="AlphaFoldDB" id="A0A368F808"/>
<reference evidence="2 3" key="1">
    <citation type="submission" date="2014-10" db="EMBL/GenBank/DDBJ databases">
        <title>Draft genome of the hookworm Ancylostoma caninum.</title>
        <authorList>
            <person name="Mitreva M."/>
        </authorList>
    </citation>
    <scope>NUCLEOTIDE SEQUENCE [LARGE SCALE GENOMIC DNA]</scope>
    <source>
        <strain evidence="2 3">Baltimore</strain>
    </source>
</reference>
<dbReference type="InterPro" id="IPR036047">
    <property type="entry name" value="F-box-like_dom_sf"/>
</dbReference>
<evidence type="ECO:0000313" key="2">
    <source>
        <dbReference type="EMBL" id="RCN28304.1"/>
    </source>
</evidence>
<name>A0A368F808_ANCCA</name>
<dbReference type="SUPFAM" id="SSF81383">
    <property type="entry name" value="F-box domain"/>
    <property type="match status" value="1"/>
</dbReference>
<dbReference type="OrthoDB" id="5890150at2759"/>
<dbReference type="InterPro" id="IPR001810">
    <property type="entry name" value="F-box_dom"/>
</dbReference>
<dbReference type="CDD" id="cd09917">
    <property type="entry name" value="F-box_SF"/>
    <property type="match status" value="1"/>
</dbReference>
<organism evidence="2 3">
    <name type="scientific">Ancylostoma caninum</name>
    <name type="common">Dog hookworm</name>
    <dbReference type="NCBI Taxonomy" id="29170"/>
    <lineage>
        <taxon>Eukaryota</taxon>
        <taxon>Metazoa</taxon>
        <taxon>Ecdysozoa</taxon>
        <taxon>Nematoda</taxon>
        <taxon>Chromadorea</taxon>
        <taxon>Rhabditida</taxon>
        <taxon>Rhabditina</taxon>
        <taxon>Rhabditomorpha</taxon>
        <taxon>Strongyloidea</taxon>
        <taxon>Ancylostomatidae</taxon>
        <taxon>Ancylostomatinae</taxon>
        <taxon>Ancylostoma</taxon>
    </lineage>
</organism>
<sequence length="335" mass="39273">MDMDDVDSESWPSSWEGWMELLDSDEQFDLCCFLRREPKWSLDAYWFSEPLAKSFPFMEMPWEVKINILSQLPARDLKSLRLVCHEVNDLVEKHRASLAPMRIKRLLFGSLWRFRAEPRRFVAWSCTSFLNCLKSCSYAKVTCVVMHSVTLGPKSIKLIVEGLRRNRVRISGCVFSCVRLNCNVEQFIELLKSAGTFNLAIIARKLPYGFKESLLKHDFMRTLNAFFIVVFDSFETRLNVAELYKDPPFTLKGAETFFQNLWRYNGIPRMHACFPIPYQYCRTELPGLCRLRSNQGNVEFEEGVHRVSLIQETRNIIVDGEERRERRLLLCTLVH</sequence>
<accession>A0A368F808</accession>
<dbReference type="SMART" id="SM00256">
    <property type="entry name" value="FBOX"/>
    <property type="match status" value="1"/>
</dbReference>
<keyword evidence="3" id="KW-1185">Reference proteome</keyword>
<dbReference type="Gene3D" id="1.20.1280.50">
    <property type="match status" value="1"/>
</dbReference>
<dbReference type="PROSITE" id="PS50181">
    <property type="entry name" value="FBOX"/>
    <property type="match status" value="1"/>
</dbReference>
<evidence type="ECO:0000313" key="3">
    <source>
        <dbReference type="Proteomes" id="UP000252519"/>
    </source>
</evidence>
<dbReference type="Pfam" id="PF00646">
    <property type="entry name" value="F-box"/>
    <property type="match status" value="1"/>
</dbReference>
<feature type="domain" description="F-box" evidence="1">
    <location>
        <begin position="54"/>
        <end position="106"/>
    </location>
</feature>
<dbReference type="Proteomes" id="UP000252519">
    <property type="component" value="Unassembled WGS sequence"/>
</dbReference>
<gene>
    <name evidence="2" type="ORF">ANCCAN_25952</name>
</gene>
<evidence type="ECO:0000259" key="1">
    <source>
        <dbReference type="PROSITE" id="PS50181"/>
    </source>
</evidence>
<dbReference type="EMBL" id="JOJR01002766">
    <property type="protein sequence ID" value="RCN28304.1"/>
    <property type="molecule type" value="Genomic_DNA"/>
</dbReference>